<feature type="compositionally biased region" description="Basic and acidic residues" evidence="2">
    <location>
        <begin position="21"/>
        <end position="31"/>
    </location>
</feature>
<dbReference type="GO" id="GO:0005634">
    <property type="term" value="C:nucleus"/>
    <property type="evidence" value="ECO:0007669"/>
    <property type="project" value="TreeGrafter"/>
</dbReference>
<dbReference type="EMBL" id="QJNU01001276">
    <property type="protein sequence ID" value="RYO77649.1"/>
    <property type="molecule type" value="Genomic_DNA"/>
</dbReference>
<feature type="region of interest" description="Disordered" evidence="2">
    <location>
        <begin position="209"/>
        <end position="341"/>
    </location>
</feature>
<feature type="compositionally biased region" description="Polar residues" evidence="2">
    <location>
        <begin position="304"/>
        <end position="318"/>
    </location>
</feature>
<dbReference type="STRING" id="155417.A0A4Q4SUX6"/>
<dbReference type="PANTHER" id="PTHR21531:SF0">
    <property type="entry name" value="PROTEIN LTV1 HOMOLOG"/>
    <property type="match status" value="1"/>
</dbReference>
<dbReference type="Pfam" id="PF04180">
    <property type="entry name" value="LTV"/>
    <property type="match status" value="1"/>
</dbReference>
<comment type="caution">
    <text evidence="3">The sequence shown here is derived from an EMBL/GenBank/DDBJ whole genome shotgun (WGS) entry which is preliminary data.</text>
</comment>
<feature type="compositionally biased region" description="Acidic residues" evidence="2">
    <location>
        <begin position="213"/>
        <end position="234"/>
    </location>
</feature>
<evidence type="ECO:0000313" key="4">
    <source>
        <dbReference type="Proteomes" id="UP000293360"/>
    </source>
</evidence>
<feature type="compositionally biased region" description="Basic and acidic residues" evidence="2">
    <location>
        <begin position="235"/>
        <end position="251"/>
    </location>
</feature>
<dbReference type="Proteomes" id="UP000293360">
    <property type="component" value="Unassembled WGS sequence"/>
</dbReference>
<feature type="region of interest" description="Disordered" evidence="2">
    <location>
        <begin position="21"/>
        <end position="46"/>
    </location>
</feature>
<feature type="compositionally biased region" description="Basic and acidic residues" evidence="2">
    <location>
        <begin position="278"/>
        <end position="296"/>
    </location>
</feature>
<evidence type="ECO:0000256" key="2">
    <source>
        <dbReference type="SAM" id="MobiDB-lite"/>
    </source>
</evidence>
<evidence type="ECO:0008006" key="5">
    <source>
        <dbReference type="Google" id="ProtNLM"/>
    </source>
</evidence>
<feature type="compositionally biased region" description="Basic and acidic residues" evidence="2">
    <location>
        <begin position="114"/>
        <end position="130"/>
    </location>
</feature>
<dbReference type="PANTHER" id="PTHR21531">
    <property type="entry name" value="LOW-TEMPERATURE VIABILITY PROTEIN LTV1-RELATED"/>
    <property type="match status" value="1"/>
</dbReference>
<sequence length="478" mass="52529">MPKGKWIDKKTAQHFTLVHRPQNDPRIHDSDAPSMVLNPTTAPNSHKVKKLDDLASELGPDAAAARANEGEAANYGVYFDDTEYDYMQHLRDLNSSSSAGAEVVFVEAKPSSQSKDKGKGKQKQSLDDALRQLDIEDAERKKRELLDDDILPSKNLTRLTYQAQQDVPDAIGRFQPDMDPRLREVLEALEDEAYVDDDDDIFQELAKEGRELDDFEFEEQGDFFDDDGDGWESDDTAKPRREYKTAARGADEEVPTLVPVPGSGSGEESPAPNENWLEDFKQFKKDQKVQSSEKKKTPLPPPSNSDLQSSLFTTTTNGGLRRKKRKGALTSQSGYSMTSSSLVRTEQLGILDERFEKLEERHYNPAHEDGEDDFLYGDDDGTASALSGITGASAASSVTGPTRGDFDSILDDFLGGYSMHGKKQLKKGGWKNGAEQLDDIRRELGPPRLKGKYAGGGGKTKSPAAAAALAFGAPSASR</sequence>
<feature type="compositionally biased region" description="Basic residues" evidence="2">
    <location>
        <begin position="420"/>
        <end position="429"/>
    </location>
</feature>
<feature type="compositionally biased region" description="Low complexity" evidence="2">
    <location>
        <begin position="331"/>
        <end position="341"/>
    </location>
</feature>
<dbReference type="GO" id="GO:0000056">
    <property type="term" value="P:ribosomal small subunit export from nucleus"/>
    <property type="evidence" value="ECO:0007669"/>
    <property type="project" value="TreeGrafter"/>
</dbReference>
<dbReference type="OrthoDB" id="5852896at2759"/>
<gene>
    <name evidence="3" type="ORF">DL764_010197</name>
</gene>
<reference evidence="3 4" key="1">
    <citation type="submission" date="2018-06" db="EMBL/GenBank/DDBJ databases">
        <title>Complete Genomes of Monosporascus.</title>
        <authorList>
            <person name="Robinson A.J."/>
            <person name="Natvig D.O."/>
        </authorList>
    </citation>
    <scope>NUCLEOTIDE SEQUENCE [LARGE SCALE GENOMIC DNA]</scope>
    <source>
        <strain evidence="3 4">CBS 110550</strain>
    </source>
</reference>
<dbReference type="GO" id="GO:0005829">
    <property type="term" value="C:cytosol"/>
    <property type="evidence" value="ECO:0007669"/>
    <property type="project" value="TreeGrafter"/>
</dbReference>
<proteinExistence type="inferred from homology"/>
<dbReference type="GO" id="GO:0030688">
    <property type="term" value="C:preribosome, small subunit precursor"/>
    <property type="evidence" value="ECO:0007669"/>
    <property type="project" value="TreeGrafter"/>
</dbReference>
<accession>A0A4Q4SUX6</accession>
<dbReference type="AlphaFoldDB" id="A0A4Q4SUX6"/>
<name>A0A4Q4SUX6_9PEZI</name>
<organism evidence="3 4">
    <name type="scientific">Monosporascus ibericus</name>
    <dbReference type="NCBI Taxonomy" id="155417"/>
    <lineage>
        <taxon>Eukaryota</taxon>
        <taxon>Fungi</taxon>
        <taxon>Dikarya</taxon>
        <taxon>Ascomycota</taxon>
        <taxon>Pezizomycotina</taxon>
        <taxon>Sordariomycetes</taxon>
        <taxon>Xylariomycetidae</taxon>
        <taxon>Xylariales</taxon>
        <taxon>Xylariales incertae sedis</taxon>
        <taxon>Monosporascus</taxon>
    </lineage>
</organism>
<feature type="region of interest" description="Disordered" evidence="2">
    <location>
        <begin position="420"/>
        <end position="462"/>
    </location>
</feature>
<dbReference type="InterPro" id="IPR007307">
    <property type="entry name" value="Ltv1"/>
</dbReference>
<keyword evidence="4" id="KW-1185">Reference proteome</keyword>
<evidence type="ECO:0000313" key="3">
    <source>
        <dbReference type="EMBL" id="RYO77649.1"/>
    </source>
</evidence>
<comment type="similarity">
    <text evidence="1">Belongs to the LTV1 family.</text>
</comment>
<feature type="region of interest" description="Disordered" evidence="2">
    <location>
        <begin position="106"/>
        <end position="130"/>
    </location>
</feature>
<protein>
    <recommendedName>
        <fullName evidence="5">Low temperature viability protein</fullName>
    </recommendedName>
</protein>
<evidence type="ECO:0000256" key="1">
    <source>
        <dbReference type="ARBA" id="ARBA00009078"/>
    </source>
</evidence>
<dbReference type="GO" id="GO:0042274">
    <property type="term" value="P:ribosomal small subunit biogenesis"/>
    <property type="evidence" value="ECO:0007669"/>
    <property type="project" value="InterPro"/>
</dbReference>